<gene>
    <name evidence="1" type="ORF">BJ138DRAFT_1143685</name>
</gene>
<organism evidence="1 2">
    <name type="scientific">Hygrophoropsis aurantiaca</name>
    <dbReference type="NCBI Taxonomy" id="72124"/>
    <lineage>
        <taxon>Eukaryota</taxon>
        <taxon>Fungi</taxon>
        <taxon>Dikarya</taxon>
        <taxon>Basidiomycota</taxon>
        <taxon>Agaricomycotina</taxon>
        <taxon>Agaricomycetes</taxon>
        <taxon>Agaricomycetidae</taxon>
        <taxon>Boletales</taxon>
        <taxon>Coniophorineae</taxon>
        <taxon>Hygrophoropsidaceae</taxon>
        <taxon>Hygrophoropsis</taxon>
    </lineage>
</organism>
<accession>A0ACB8AM63</accession>
<protein>
    <submittedName>
        <fullName evidence="1">Uncharacterized protein</fullName>
    </submittedName>
</protein>
<comment type="caution">
    <text evidence="1">The sequence shown here is derived from an EMBL/GenBank/DDBJ whole genome shotgun (WGS) entry which is preliminary data.</text>
</comment>
<evidence type="ECO:0000313" key="1">
    <source>
        <dbReference type="EMBL" id="KAH7914550.1"/>
    </source>
</evidence>
<proteinExistence type="predicted"/>
<sequence>MSESTPQHIALMGWSLAALLLSLWSSYLVMRSGETRSLDFNNYSWIEDDYPEYYPMTFDTASLVPEDTVHYPINGVDAADQWASQFPPNSRGRVCLGPDNRVFTLTMYDELHCLGRIREALADDSDAMEELTSPVVQRCFNFIRAMILCHADLTLEPVLDEEGLALDLMRTHTCKDWGQVRDEAERNWDRCVSDTASV</sequence>
<keyword evidence="2" id="KW-1185">Reference proteome</keyword>
<name>A0ACB8AM63_9AGAM</name>
<evidence type="ECO:0000313" key="2">
    <source>
        <dbReference type="Proteomes" id="UP000790377"/>
    </source>
</evidence>
<dbReference type="EMBL" id="MU267612">
    <property type="protein sequence ID" value="KAH7914550.1"/>
    <property type="molecule type" value="Genomic_DNA"/>
</dbReference>
<reference evidence="1" key="1">
    <citation type="journal article" date="2021" name="New Phytol.">
        <title>Evolutionary innovations through gain and loss of genes in the ectomycorrhizal Boletales.</title>
        <authorList>
            <person name="Wu G."/>
            <person name="Miyauchi S."/>
            <person name="Morin E."/>
            <person name="Kuo A."/>
            <person name="Drula E."/>
            <person name="Varga T."/>
            <person name="Kohler A."/>
            <person name="Feng B."/>
            <person name="Cao Y."/>
            <person name="Lipzen A."/>
            <person name="Daum C."/>
            <person name="Hundley H."/>
            <person name="Pangilinan J."/>
            <person name="Johnson J."/>
            <person name="Barry K."/>
            <person name="LaButti K."/>
            <person name="Ng V."/>
            <person name="Ahrendt S."/>
            <person name="Min B."/>
            <person name="Choi I.G."/>
            <person name="Park H."/>
            <person name="Plett J.M."/>
            <person name="Magnuson J."/>
            <person name="Spatafora J.W."/>
            <person name="Nagy L.G."/>
            <person name="Henrissat B."/>
            <person name="Grigoriev I.V."/>
            <person name="Yang Z.L."/>
            <person name="Xu J."/>
            <person name="Martin F.M."/>
        </authorList>
    </citation>
    <scope>NUCLEOTIDE SEQUENCE</scope>
    <source>
        <strain evidence="1">ATCC 28755</strain>
    </source>
</reference>
<dbReference type="Proteomes" id="UP000790377">
    <property type="component" value="Unassembled WGS sequence"/>
</dbReference>